<sequence>MAPGLSWSDILGMLSALIILAIPISVAQVLDHRDKQKSLRLARAIKEEETRFLAQGDIFSFQFKRLERYESSRYWSNDGLVAFLRTEDQLRELCQQDICLRNEKSIAYDKFSRKSTHFKKKAWTLRREWNRLKRKTIERVDNLKDGFETWRANPRWYMHRTLVDDCIQRGGCCARECGCCTSLDRETSLVGKYGVGHCTSSCGCCFESRGFKIGTKTRTKMEIEFGFSEIAKARLKEFAGIHDRIYLASIWGIGEEGTENPSDLIVYPEGEGESEASFTSEETDLDVYLSSRAQKDYLTWVDSESDSTV</sequence>
<dbReference type="OrthoDB" id="4364054at2759"/>
<name>A0A9W9EVE8_9EURO</name>
<evidence type="ECO:0000313" key="1">
    <source>
        <dbReference type="EMBL" id="KAJ5088688.1"/>
    </source>
</evidence>
<protein>
    <submittedName>
        <fullName evidence="1">Uncharacterized protein</fullName>
    </submittedName>
</protein>
<gene>
    <name evidence="1" type="ORF">N7456_012304</name>
</gene>
<dbReference type="Proteomes" id="UP001149165">
    <property type="component" value="Unassembled WGS sequence"/>
</dbReference>
<organism evidence="1 2">
    <name type="scientific">Penicillium angulare</name>
    <dbReference type="NCBI Taxonomy" id="116970"/>
    <lineage>
        <taxon>Eukaryota</taxon>
        <taxon>Fungi</taxon>
        <taxon>Dikarya</taxon>
        <taxon>Ascomycota</taxon>
        <taxon>Pezizomycotina</taxon>
        <taxon>Eurotiomycetes</taxon>
        <taxon>Eurotiomycetidae</taxon>
        <taxon>Eurotiales</taxon>
        <taxon>Aspergillaceae</taxon>
        <taxon>Penicillium</taxon>
    </lineage>
</organism>
<dbReference type="EMBL" id="JAPQKH010000007">
    <property type="protein sequence ID" value="KAJ5088688.1"/>
    <property type="molecule type" value="Genomic_DNA"/>
</dbReference>
<dbReference type="AlphaFoldDB" id="A0A9W9EVE8"/>
<evidence type="ECO:0000313" key="2">
    <source>
        <dbReference type="Proteomes" id="UP001149165"/>
    </source>
</evidence>
<proteinExistence type="predicted"/>
<reference evidence="1" key="2">
    <citation type="journal article" date="2023" name="IMA Fungus">
        <title>Comparative genomic study of the Penicillium genus elucidates a diverse pangenome and 15 lateral gene transfer events.</title>
        <authorList>
            <person name="Petersen C."/>
            <person name="Sorensen T."/>
            <person name="Nielsen M.R."/>
            <person name="Sondergaard T.E."/>
            <person name="Sorensen J.L."/>
            <person name="Fitzpatrick D.A."/>
            <person name="Frisvad J.C."/>
            <person name="Nielsen K.L."/>
        </authorList>
    </citation>
    <scope>NUCLEOTIDE SEQUENCE</scope>
    <source>
        <strain evidence="1">IBT 30069</strain>
    </source>
</reference>
<keyword evidence="2" id="KW-1185">Reference proteome</keyword>
<accession>A0A9W9EVE8</accession>
<reference evidence="1" key="1">
    <citation type="submission" date="2022-11" db="EMBL/GenBank/DDBJ databases">
        <authorList>
            <person name="Petersen C."/>
        </authorList>
    </citation>
    <scope>NUCLEOTIDE SEQUENCE</scope>
    <source>
        <strain evidence="1">IBT 30069</strain>
    </source>
</reference>
<comment type="caution">
    <text evidence="1">The sequence shown here is derived from an EMBL/GenBank/DDBJ whole genome shotgun (WGS) entry which is preliminary data.</text>
</comment>